<dbReference type="SUPFAM" id="SSF52540">
    <property type="entry name" value="P-loop containing nucleoside triphosphate hydrolases"/>
    <property type="match status" value="1"/>
</dbReference>
<dbReference type="PROSITE" id="PS51199">
    <property type="entry name" value="SF4_HELICASE"/>
    <property type="match status" value="1"/>
</dbReference>
<proteinExistence type="predicted"/>
<dbReference type="GO" id="GO:1990077">
    <property type="term" value="C:primosome complex"/>
    <property type="evidence" value="ECO:0007669"/>
    <property type="project" value="UniProtKB-KW"/>
</dbReference>
<organism evidence="4 5">
    <name type="scientific">Vibrio gigantis</name>
    <dbReference type="NCBI Taxonomy" id="296199"/>
    <lineage>
        <taxon>Bacteria</taxon>
        <taxon>Pseudomonadati</taxon>
        <taxon>Pseudomonadota</taxon>
        <taxon>Gammaproteobacteria</taxon>
        <taxon>Vibrionales</taxon>
        <taxon>Vibrionaceae</taxon>
        <taxon>Vibrio</taxon>
    </lineage>
</organism>
<dbReference type="GO" id="GO:0006269">
    <property type="term" value="P:DNA replication, synthesis of primer"/>
    <property type="evidence" value="ECO:0007669"/>
    <property type="project" value="UniProtKB-KW"/>
</dbReference>
<dbReference type="Gene3D" id="3.40.50.300">
    <property type="entry name" value="P-loop containing nucleotide triphosphate hydrolases"/>
    <property type="match status" value="1"/>
</dbReference>
<name>A0A5M9NWQ7_9VIBR</name>
<evidence type="ECO:0000313" key="5">
    <source>
        <dbReference type="Proteomes" id="UP000322521"/>
    </source>
</evidence>
<comment type="caution">
    <text evidence="4">The sequence shown here is derived from an EMBL/GenBank/DDBJ whole genome shotgun (WGS) entry which is preliminary data.</text>
</comment>
<dbReference type="AlphaFoldDB" id="A0A5M9NWQ7"/>
<evidence type="ECO:0000313" key="4">
    <source>
        <dbReference type="EMBL" id="KAA8675621.1"/>
    </source>
</evidence>
<dbReference type="Gene3D" id="1.10.860.10">
    <property type="entry name" value="DNAb Helicase, Chain A"/>
    <property type="match status" value="1"/>
</dbReference>
<dbReference type="PANTHER" id="PTHR30153:SF2">
    <property type="entry name" value="REPLICATIVE DNA HELICASE"/>
    <property type="match status" value="1"/>
</dbReference>
<feature type="compositionally biased region" description="Polar residues" evidence="2">
    <location>
        <begin position="460"/>
        <end position="473"/>
    </location>
</feature>
<keyword evidence="5" id="KW-1185">Reference proteome</keyword>
<dbReference type="GO" id="GO:0003678">
    <property type="term" value="F:DNA helicase activity"/>
    <property type="evidence" value="ECO:0007669"/>
    <property type="project" value="InterPro"/>
</dbReference>
<dbReference type="EMBL" id="VXJS01000007">
    <property type="protein sequence ID" value="KAA8675621.1"/>
    <property type="molecule type" value="Genomic_DNA"/>
</dbReference>
<accession>A0A5M9NWQ7</accession>
<dbReference type="CDD" id="cd00984">
    <property type="entry name" value="DnaB_C"/>
    <property type="match status" value="1"/>
</dbReference>
<dbReference type="InterPro" id="IPR007694">
    <property type="entry name" value="DNA_helicase_DnaB-like_C"/>
</dbReference>
<evidence type="ECO:0000259" key="3">
    <source>
        <dbReference type="PROSITE" id="PS51199"/>
    </source>
</evidence>
<reference evidence="4 5" key="1">
    <citation type="submission" date="2019-09" db="EMBL/GenBank/DDBJ databases">
        <title>Draft genome sequence of various Type strains from the CCUG.</title>
        <authorList>
            <person name="Pineiro-Iglesias B."/>
            <person name="Tunovic T."/>
            <person name="Unosson C."/>
            <person name="Inganas E."/>
            <person name="Ohlen M."/>
            <person name="Cardew S."/>
            <person name="Jensie-Markopoulos S."/>
            <person name="Salva-Serra F."/>
            <person name="Jaen-Luchoro D."/>
            <person name="Karlsson R."/>
            <person name="Svensson-Stadler L."/>
            <person name="Chun J."/>
            <person name="Moore E."/>
        </authorList>
    </citation>
    <scope>NUCLEOTIDE SEQUENCE [LARGE SCALE GENOMIC DNA]</scope>
    <source>
        <strain evidence="4 5">CCUG 56969T</strain>
    </source>
</reference>
<dbReference type="GO" id="GO:0005829">
    <property type="term" value="C:cytosol"/>
    <property type="evidence" value="ECO:0007669"/>
    <property type="project" value="TreeGrafter"/>
</dbReference>
<dbReference type="Pfam" id="PF03796">
    <property type="entry name" value="DnaB_C"/>
    <property type="match status" value="1"/>
</dbReference>
<feature type="region of interest" description="Disordered" evidence="2">
    <location>
        <begin position="440"/>
        <end position="480"/>
    </location>
</feature>
<gene>
    <name evidence="4" type="ORF">F4W18_13440</name>
</gene>
<feature type="domain" description="SF4 helicase" evidence="3">
    <location>
        <begin position="171"/>
        <end position="436"/>
    </location>
</feature>
<evidence type="ECO:0000256" key="2">
    <source>
        <dbReference type="SAM" id="MobiDB-lite"/>
    </source>
</evidence>
<dbReference type="PANTHER" id="PTHR30153">
    <property type="entry name" value="REPLICATIVE DNA HELICASE DNAB"/>
    <property type="match status" value="1"/>
</dbReference>
<sequence>MGITMLKFNLYHPVINLILSHDGVIDELDLETNVVSDTATRVLIDTCFKLHEDKQSIDLNTIKARVYAEYGQEGVDAITTVAMESLAQPANINALSDYVSQINDTNNKRTLQVELQKLLTQCSSNKTTDEIIGSMHSVVESYDEVEKDNEQGPISLKDTFAATLDNMERRSKGEFNAFKSGFACFEALGGFRPADFIILAGRPSHGKTTLLLNVIKNSSYQNDAPFLFFSLEMSSESIGENLLSNLASVPLSNIRNASMSDTQWADCSSALGRSGDYNIEMDDGSMTVEELCRRARRFYRQHNGKISGIGVDYIQLLTSEKYKTDNRNLEVSEISRQLKALGKELQVPVVALSQLSRDIEKRADKRPVNSDLRESGSLEQDADIICFIYRPEMYDPQNEPGVAHLIISKARKSAIGSAKTTFIGKYAQIKDSFNYTQSAPPAATPIADQYQGTDNKKQNTETNDTLPNNSPNGSGIEFIN</sequence>
<dbReference type="InterPro" id="IPR027417">
    <property type="entry name" value="P-loop_NTPase"/>
</dbReference>
<protein>
    <recommendedName>
        <fullName evidence="3">SF4 helicase domain-containing protein</fullName>
    </recommendedName>
</protein>
<dbReference type="InterPro" id="IPR016136">
    <property type="entry name" value="DNA_helicase_N/primase_C"/>
</dbReference>
<evidence type="ECO:0000256" key="1">
    <source>
        <dbReference type="ARBA" id="ARBA00022515"/>
    </source>
</evidence>
<keyword evidence="1" id="KW-0639">Primosome</keyword>
<dbReference type="Proteomes" id="UP000322521">
    <property type="component" value="Unassembled WGS sequence"/>
</dbReference>
<dbReference type="GO" id="GO:0005524">
    <property type="term" value="F:ATP binding"/>
    <property type="evidence" value="ECO:0007669"/>
    <property type="project" value="InterPro"/>
</dbReference>